<dbReference type="HOGENOM" id="CLU_1831792_0_0_11"/>
<organism evidence="1 2">
    <name type="scientific">Corynebacterium genitalium ATCC 33030</name>
    <dbReference type="NCBI Taxonomy" id="585529"/>
    <lineage>
        <taxon>Bacteria</taxon>
        <taxon>Bacillati</taxon>
        <taxon>Actinomycetota</taxon>
        <taxon>Actinomycetes</taxon>
        <taxon>Mycobacteriales</taxon>
        <taxon>Corynebacteriaceae</taxon>
        <taxon>Corynebacterium</taxon>
    </lineage>
</organism>
<accession>D7WAQ4</accession>
<dbReference type="RefSeq" id="WP_005286548.1">
    <property type="nucleotide sequence ID" value="NZ_CM000961.1"/>
</dbReference>
<comment type="caution">
    <text evidence="1">The sequence shown here is derived from an EMBL/GenBank/DDBJ whole genome shotgun (WGS) entry which is preliminary data.</text>
</comment>
<dbReference type="Proteomes" id="UP000004208">
    <property type="component" value="Unassembled WGS sequence"/>
</dbReference>
<dbReference type="EMBL" id="ACLJ02000001">
    <property type="protein sequence ID" value="EFK54935.1"/>
    <property type="molecule type" value="Genomic_DNA"/>
</dbReference>
<dbReference type="AlphaFoldDB" id="D7WAQ4"/>
<proteinExistence type="predicted"/>
<evidence type="ECO:0000313" key="2">
    <source>
        <dbReference type="Proteomes" id="UP000004208"/>
    </source>
</evidence>
<name>D7WAQ4_9CORY</name>
<sequence>MSSRKDHERFGFLVYPDLTYHRIVFGTGSAEQFLGPTVQEQVEVAFVQQDNEFQAIYSPEAREQCAAPNPVASMARNQAATDNPNFLTDPVHAISGPVIFTGRGGKSIDDEIVTQIKQAIRAVRNFINDNGEEYELWRNAVLNMGSPQE</sequence>
<dbReference type="OrthoDB" id="4415348at2"/>
<protein>
    <submittedName>
        <fullName evidence="1">Uncharacterized protein</fullName>
    </submittedName>
</protein>
<gene>
    <name evidence="1" type="ORF">HMPREF0291_10193</name>
</gene>
<keyword evidence="2" id="KW-1185">Reference proteome</keyword>
<evidence type="ECO:0000313" key="1">
    <source>
        <dbReference type="EMBL" id="EFK54935.1"/>
    </source>
</evidence>
<reference evidence="1" key="1">
    <citation type="submission" date="2010-06" db="EMBL/GenBank/DDBJ databases">
        <authorList>
            <person name="Muzny D."/>
            <person name="Qin X."/>
            <person name="Buhay C."/>
            <person name="Dugan-Rocha S."/>
            <person name="Ding Y."/>
            <person name="Chen G."/>
            <person name="Hawes A."/>
            <person name="Holder M."/>
            <person name="Jhangiani S."/>
            <person name="Johnson A."/>
            <person name="Khan Z."/>
            <person name="Li Z."/>
            <person name="Liu W."/>
            <person name="Liu X."/>
            <person name="Perez L."/>
            <person name="Shen H."/>
            <person name="Wang Q."/>
            <person name="Watt J."/>
            <person name="Xi L."/>
            <person name="Xin Y."/>
            <person name="Zhou J."/>
            <person name="Deng J."/>
            <person name="Jiang H."/>
            <person name="Liu Y."/>
            <person name="Qu J."/>
            <person name="Song X.-Z."/>
            <person name="Zhang L."/>
            <person name="Villasana D."/>
            <person name="Johnson A."/>
            <person name="Liu J."/>
            <person name="Liyanage D."/>
            <person name="Lorensuhewa L."/>
            <person name="Robinson T."/>
            <person name="Song A."/>
            <person name="Song B.-B."/>
            <person name="Dinh H."/>
            <person name="Thornton R."/>
            <person name="Coyle M."/>
            <person name="Francisco L."/>
            <person name="Jackson L."/>
            <person name="Javaid M."/>
            <person name="Korchina V."/>
            <person name="Kovar C."/>
            <person name="Mata R."/>
            <person name="Mathew T."/>
            <person name="Ngo R."/>
            <person name="Nguyen L."/>
            <person name="Nguyen N."/>
            <person name="Okwuonu G."/>
            <person name="Ongeri F."/>
            <person name="Pham C."/>
            <person name="Simmons D."/>
            <person name="Wilczek-Boney K."/>
            <person name="Hale W."/>
            <person name="Jakkamsetti A."/>
            <person name="Pham P."/>
            <person name="Ruth R."/>
            <person name="San Lucas F."/>
            <person name="Warren J."/>
            <person name="Zhang J."/>
            <person name="Zhao Z."/>
            <person name="Zhou C."/>
            <person name="Zhu D."/>
            <person name="Lee S."/>
            <person name="Bess C."/>
            <person name="Blankenburg K."/>
            <person name="Forbes L."/>
            <person name="Fu Q."/>
            <person name="Gubbala S."/>
            <person name="Hirani K."/>
            <person name="Jayaseelan J.C."/>
            <person name="Lara F."/>
            <person name="Munidasa M."/>
            <person name="Palculict T."/>
            <person name="Patil S."/>
            <person name="Pu L.-L."/>
            <person name="Saada N."/>
            <person name="Tang L."/>
            <person name="Weissenberger G."/>
            <person name="Zhu Y."/>
            <person name="Hemphill L."/>
            <person name="Shang Y."/>
            <person name="Youmans B."/>
            <person name="Ayvaz T."/>
            <person name="Ross M."/>
            <person name="Santibanez J."/>
            <person name="Aqrawi P."/>
            <person name="Gross S."/>
            <person name="Joshi V."/>
            <person name="Fowler G."/>
            <person name="Nazareth L."/>
            <person name="Reid J."/>
            <person name="Worley K."/>
            <person name="Petrosino J."/>
            <person name="Highlander S."/>
            <person name="Gibbs R."/>
        </authorList>
    </citation>
    <scope>NUCLEOTIDE SEQUENCE [LARGE SCALE GENOMIC DNA]</scope>
    <source>
        <strain evidence="1">ATCC 33030</strain>
    </source>
</reference>
<dbReference type="STRING" id="585529.HMPREF0291_10193"/>
<dbReference type="eggNOG" id="ENOG5031DRZ">
    <property type="taxonomic scope" value="Bacteria"/>
</dbReference>